<reference evidence="3" key="1">
    <citation type="journal article" date="2019" name="Int. J. Syst. Evol. Microbiol.">
        <title>The Global Catalogue of Microorganisms (GCM) 10K type strain sequencing project: providing services to taxonomists for standard genome sequencing and annotation.</title>
        <authorList>
            <consortium name="The Broad Institute Genomics Platform"/>
            <consortium name="The Broad Institute Genome Sequencing Center for Infectious Disease"/>
            <person name="Wu L."/>
            <person name="Ma J."/>
        </authorList>
    </citation>
    <scope>NUCLEOTIDE SEQUENCE [LARGE SCALE GENOMIC DNA]</scope>
    <source>
        <strain evidence="3">TISTR 1858</strain>
    </source>
</reference>
<accession>A0ABW5PZM5</accession>
<evidence type="ECO:0000259" key="1">
    <source>
        <dbReference type="Pfam" id="PF12728"/>
    </source>
</evidence>
<keyword evidence="3" id="KW-1185">Reference proteome</keyword>
<protein>
    <submittedName>
        <fullName evidence="2">Helix-turn-helix domain-containing protein</fullName>
    </submittedName>
</protein>
<evidence type="ECO:0000313" key="2">
    <source>
        <dbReference type="EMBL" id="MFD2628753.1"/>
    </source>
</evidence>
<feature type="domain" description="Helix-turn-helix" evidence="1">
    <location>
        <begin position="23"/>
        <end position="59"/>
    </location>
</feature>
<name>A0ABW5PZM5_9BACI</name>
<sequence>MNQVGKRTDVKGLVDYLDQTGNKLSRSFIYRLVKEDEIPHKRVGSKIIFDLNKIEDWLDPEGSEIK</sequence>
<dbReference type="InterPro" id="IPR041657">
    <property type="entry name" value="HTH_17"/>
</dbReference>
<dbReference type="Pfam" id="PF12728">
    <property type="entry name" value="HTH_17"/>
    <property type="match status" value="1"/>
</dbReference>
<proteinExistence type="predicted"/>
<gene>
    <name evidence="2" type="ORF">ACFSUN_08120</name>
</gene>
<dbReference type="EMBL" id="JBHUMX010000019">
    <property type="protein sequence ID" value="MFD2628753.1"/>
    <property type="molecule type" value="Genomic_DNA"/>
</dbReference>
<dbReference type="RefSeq" id="WP_379561496.1">
    <property type="nucleotide sequence ID" value="NZ_JBHUMX010000019.1"/>
</dbReference>
<organism evidence="2 3">
    <name type="scientific">Oceanobacillus kapialis</name>
    <dbReference type="NCBI Taxonomy" id="481353"/>
    <lineage>
        <taxon>Bacteria</taxon>
        <taxon>Bacillati</taxon>
        <taxon>Bacillota</taxon>
        <taxon>Bacilli</taxon>
        <taxon>Bacillales</taxon>
        <taxon>Bacillaceae</taxon>
        <taxon>Oceanobacillus</taxon>
    </lineage>
</organism>
<comment type="caution">
    <text evidence="2">The sequence shown here is derived from an EMBL/GenBank/DDBJ whole genome shotgun (WGS) entry which is preliminary data.</text>
</comment>
<dbReference type="Proteomes" id="UP001597451">
    <property type="component" value="Unassembled WGS sequence"/>
</dbReference>
<evidence type="ECO:0000313" key="3">
    <source>
        <dbReference type="Proteomes" id="UP001597451"/>
    </source>
</evidence>